<feature type="domain" description="Proliferating cell nuclear antigen PCNA N-terminal" evidence="6">
    <location>
        <begin position="1091"/>
        <end position="1148"/>
    </location>
</feature>
<organism evidence="8 9">
    <name type="scientific">Oikopleura dioica</name>
    <name type="common">Tunicate</name>
    <dbReference type="NCBI Taxonomy" id="34765"/>
    <lineage>
        <taxon>Eukaryota</taxon>
        <taxon>Metazoa</taxon>
        <taxon>Chordata</taxon>
        <taxon>Tunicata</taxon>
        <taxon>Appendicularia</taxon>
        <taxon>Copelata</taxon>
        <taxon>Oikopleuridae</taxon>
        <taxon>Oikopleura</taxon>
    </lineage>
</organism>
<sequence>MSSVPAIIQPDPEVYAHRGRKAHHHLPPAAPDNQPSTTSSLPSHQYPDISDADLQRFFEAPRGENFTRGLDRLQASLEERYAQYRQGALQNPAVASIIGGAADPANPTEDGVTPVDHGDHRGLTFFRDNPDHIPCSFNADAFDDPAAHIEHVRDEFSHVTNSVVIAPSDTRSVRHSYVTSAGNPSAILCYGVTPSGSSLSQNDVSSDSTSSGAPDDSSTPAGSVAVQNVPNGNNPGQQLVLFDMRKGNCYLTRCGRLSVFYFRCKNCNAGRETFYGLPGLLVETSPGSYDVNPVFSSDFFRHVFFHPSSVSPDFGASSRKSSLHTCGGLSPQEAAELTYRTLIDAEVQRNGANTTSVVVKTLFEKVQREYPGYKRQRAKAFYATQLAQKKFRFKKMLEDADDEQDERCPLLSRRLCNLPYQAGMNLSGKRFAAHQDNRCLILLDWALIERLPKRTFHRIMLDGTFFVAGSFYQCVTILMSCVDDIHGEKLLHIGGIYMLTKNSLDYEHAFSVFWDLIKPEMRLLCTHCLLQCDAEGALYSGFESALSSKNVQVSTFLCSIHCERNLFRNLKNMFGNKAAAPIRLVCWVLKNAQLMREDLTNGLLLYFYSVVARTPLFGRRLARFIKNFAMRVLRHKWGKRWHLWPLIQLQKCSGIPLSLHTNPAESIHSALNWTYVKRHGRRQLSFRKDVEIYNNFMNDNGREYMEGKFVEPWCDPEHHEANVLHMRQVIDLCDKIPIVPEHEPLPTEHFLDIMEFMLNTYKMRECKRFAAIAARRLRRERLAQLMADSHGLDAGLVAAVSNDDPIYSDDEMEDNAVDGALPDEDIRIPTDSNATFVAPVAEETDADALLTEDHYRDDADGWNLQQIPIPTASNNLDSQFRHSVSEIDLATNASGNIGASIIPSSSVCNISPPPPQRVAESVTSHGRISPRDSSGLHSDHCHISPPLCPVAAAASVTPEPRSNNEPMPSSGGAVFAEGAAITTPQSPIRQSCHGSNMTPVSVSPSMPVATSAPAIVSTSNPVQQSLSQLSDTMDDLHLDASSAQHQAAPDSNPPSLPGPSSMSNLPDVAFSQVPSASADGRVGPARFMVEALSLNCVRLNKLLQTARNDDTIRLSAEENPDVLNVTFVRNDNNNAYFEIKLMDLDIDQHTIIDKDYSTTVTMSSVDFQAAIKTLANFGDELKIAVSTSNIAFQSRGYLGSGEFVFSMASSDAKDRLSRLTIDTLSLVELTFAMRYFPIFTKAVCLSKDATLQLGVDVPLSLHYNIQNFGHIKFFLPPKVEDDD</sequence>
<dbReference type="CDD" id="cd00577">
    <property type="entry name" value="PCNA"/>
    <property type="match status" value="1"/>
</dbReference>
<evidence type="ECO:0000256" key="4">
    <source>
        <dbReference type="RuleBase" id="RU003671"/>
    </source>
</evidence>
<evidence type="ECO:0000256" key="1">
    <source>
        <dbReference type="ARBA" id="ARBA00010462"/>
    </source>
</evidence>
<feature type="region of interest" description="Disordered" evidence="5">
    <location>
        <begin position="1041"/>
        <end position="1067"/>
    </location>
</feature>
<evidence type="ECO:0000313" key="9">
    <source>
        <dbReference type="Proteomes" id="UP001158576"/>
    </source>
</evidence>
<dbReference type="EMBL" id="OU015568">
    <property type="protein sequence ID" value="CAG5076746.1"/>
    <property type="molecule type" value="Genomic_DNA"/>
</dbReference>
<dbReference type="Pfam" id="PF00705">
    <property type="entry name" value="PCNA_N"/>
    <property type="match status" value="1"/>
</dbReference>
<accession>A0ABN7RKH9</accession>
<feature type="domain" description="Proliferating cell nuclear antigen PCNA C-terminal" evidence="7">
    <location>
        <begin position="1151"/>
        <end position="1278"/>
    </location>
</feature>
<gene>
    <name evidence="8" type="ORF">OKIOD_LOCUS92</name>
</gene>
<dbReference type="Gene3D" id="3.70.10.10">
    <property type="match status" value="1"/>
</dbReference>
<comment type="subcellular location">
    <subcellularLocation>
        <location evidence="3">Nucleus</location>
    </subcellularLocation>
</comment>
<evidence type="ECO:0000259" key="7">
    <source>
        <dbReference type="Pfam" id="PF02747"/>
    </source>
</evidence>
<feature type="region of interest" description="Disordered" evidence="5">
    <location>
        <begin position="954"/>
        <end position="973"/>
    </location>
</feature>
<feature type="compositionally biased region" description="Low complexity" evidence="5">
    <location>
        <begin position="199"/>
        <end position="218"/>
    </location>
</feature>
<feature type="compositionally biased region" description="Polar residues" evidence="5">
    <location>
        <begin position="985"/>
        <end position="1004"/>
    </location>
</feature>
<keyword evidence="3" id="KW-0539">Nucleus</keyword>
<comment type="function">
    <text evidence="3">This protein is an auxiliary protein of DNA polymerase delta and is involved in the control of eukaryotic DNA replication by increasing the polymerase's processivity during elongation of the leading strand.</text>
</comment>
<feature type="region of interest" description="Disordered" evidence="5">
    <location>
        <begin position="199"/>
        <end position="231"/>
    </location>
</feature>
<feature type="region of interest" description="Disordered" evidence="5">
    <location>
        <begin position="1"/>
        <end position="48"/>
    </location>
</feature>
<dbReference type="Pfam" id="PF02747">
    <property type="entry name" value="PCNA_C"/>
    <property type="match status" value="1"/>
</dbReference>
<dbReference type="Proteomes" id="UP001158576">
    <property type="component" value="Chromosome PAR"/>
</dbReference>
<evidence type="ECO:0000256" key="2">
    <source>
        <dbReference type="ARBA" id="ARBA00023125"/>
    </source>
</evidence>
<dbReference type="InterPro" id="IPR046938">
    <property type="entry name" value="DNA_clamp_sf"/>
</dbReference>
<comment type="similarity">
    <text evidence="1 4">Belongs to the PCNA family.</text>
</comment>
<protein>
    <recommendedName>
        <fullName evidence="3">DNA sliding clamp PCNA</fullName>
    </recommendedName>
</protein>
<dbReference type="PRINTS" id="PR00339">
    <property type="entry name" value="PCNACYCLIN"/>
</dbReference>
<proteinExistence type="inferred from homology"/>
<feature type="compositionally biased region" description="Polar residues" evidence="5">
    <location>
        <begin position="33"/>
        <end position="43"/>
    </location>
</feature>
<feature type="compositionally biased region" description="Polar residues" evidence="5">
    <location>
        <begin position="921"/>
        <end position="936"/>
    </location>
</feature>
<keyword evidence="4" id="KW-0235">DNA replication</keyword>
<evidence type="ECO:0000259" key="6">
    <source>
        <dbReference type="Pfam" id="PF00705"/>
    </source>
</evidence>
<evidence type="ECO:0000256" key="3">
    <source>
        <dbReference type="RuleBase" id="RU000641"/>
    </source>
</evidence>
<dbReference type="InterPro" id="IPR000730">
    <property type="entry name" value="Pr_cel_nuc_antig"/>
</dbReference>
<dbReference type="InterPro" id="IPR022648">
    <property type="entry name" value="Pr_cel_nuc_antig_N"/>
</dbReference>
<name>A0ABN7RKH9_OIKDI</name>
<dbReference type="InterPro" id="IPR022649">
    <property type="entry name" value="Pr_cel_nuc_antig_C"/>
</dbReference>
<keyword evidence="9" id="KW-1185">Reference proteome</keyword>
<reference evidence="8 9" key="1">
    <citation type="submission" date="2021-04" db="EMBL/GenBank/DDBJ databases">
        <authorList>
            <person name="Bliznina A."/>
        </authorList>
    </citation>
    <scope>NUCLEOTIDE SEQUENCE [LARGE SCALE GENOMIC DNA]</scope>
</reference>
<evidence type="ECO:0000313" key="8">
    <source>
        <dbReference type="EMBL" id="CAG5076746.1"/>
    </source>
</evidence>
<dbReference type="PANTHER" id="PTHR11352">
    <property type="entry name" value="PROLIFERATING CELL NUCLEAR ANTIGEN"/>
    <property type="match status" value="1"/>
</dbReference>
<evidence type="ECO:0000256" key="5">
    <source>
        <dbReference type="SAM" id="MobiDB-lite"/>
    </source>
</evidence>
<keyword evidence="2 4" id="KW-0238">DNA-binding</keyword>
<feature type="region of interest" description="Disordered" evidence="5">
    <location>
        <begin position="985"/>
        <end position="1007"/>
    </location>
</feature>
<dbReference type="PANTHER" id="PTHR11352:SF0">
    <property type="entry name" value="PROLIFERATING CELL NUCLEAR ANTIGEN"/>
    <property type="match status" value="1"/>
</dbReference>
<dbReference type="SUPFAM" id="SSF55979">
    <property type="entry name" value="DNA clamp"/>
    <property type="match status" value="1"/>
</dbReference>
<feature type="compositionally biased region" description="Basic residues" evidence="5">
    <location>
        <begin position="17"/>
        <end position="26"/>
    </location>
</feature>
<feature type="region of interest" description="Disordered" evidence="5">
    <location>
        <begin position="912"/>
        <end position="939"/>
    </location>
</feature>
<dbReference type="NCBIfam" id="TIGR00590">
    <property type="entry name" value="pcna"/>
    <property type="match status" value="1"/>
</dbReference>